<protein>
    <submittedName>
        <fullName evidence="2">Type VI secretion system baseplate subunit TssE</fullName>
    </submittedName>
</protein>
<dbReference type="EMBL" id="JBHUIP010000013">
    <property type="protein sequence ID" value="MFD2264259.1"/>
    <property type="molecule type" value="Genomic_DNA"/>
</dbReference>
<dbReference type="PANTHER" id="PTHR38595:SF1">
    <property type="entry name" value="TYPE VI SECRETION SYSTEM COMPONENT TSSE1"/>
    <property type="match status" value="1"/>
</dbReference>
<evidence type="ECO:0000259" key="1">
    <source>
        <dbReference type="Pfam" id="PF04965"/>
    </source>
</evidence>
<evidence type="ECO:0000313" key="2">
    <source>
        <dbReference type="EMBL" id="MFD2264259.1"/>
    </source>
</evidence>
<dbReference type="Proteomes" id="UP001597295">
    <property type="component" value="Unassembled WGS sequence"/>
</dbReference>
<dbReference type="SUPFAM" id="SSF160719">
    <property type="entry name" value="gpW/gp25-like"/>
    <property type="match status" value="1"/>
</dbReference>
<dbReference type="RefSeq" id="WP_379877330.1">
    <property type="nucleotide sequence ID" value="NZ_JBHUIP010000013.1"/>
</dbReference>
<dbReference type="Gene3D" id="3.10.450.40">
    <property type="match status" value="1"/>
</dbReference>
<sequence>MAIGRASMPNVLDGGSVPLFDRLVDLEPAVKREAKVWRRMDVEDVKRSVAIELARLFDCRRAEGIESAAARPAGDLTVLDYGLPDFGMRSPHDLTSRRLLAAAARQAILAFEPRLIGTLVELVPSPDRPGLLIAQITAQLVVGDIVEPVTYQIALGAGGGEEAGDGS</sequence>
<proteinExistence type="predicted"/>
<reference evidence="3" key="1">
    <citation type="journal article" date="2019" name="Int. J. Syst. Evol. Microbiol.">
        <title>The Global Catalogue of Microorganisms (GCM) 10K type strain sequencing project: providing services to taxonomists for standard genome sequencing and annotation.</title>
        <authorList>
            <consortium name="The Broad Institute Genomics Platform"/>
            <consortium name="The Broad Institute Genome Sequencing Center for Infectious Disease"/>
            <person name="Wu L."/>
            <person name="Ma J."/>
        </authorList>
    </citation>
    <scope>NUCLEOTIDE SEQUENCE [LARGE SCALE GENOMIC DNA]</scope>
    <source>
        <strain evidence="3">CGMCC 1.19062</strain>
    </source>
</reference>
<evidence type="ECO:0000313" key="3">
    <source>
        <dbReference type="Proteomes" id="UP001597295"/>
    </source>
</evidence>
<organism evidence="2 3">
    <name type="scientific">Lacibacterium aquatile</name>
    <dbReference type="NCBI Taxonomy" id="1168082"/>
    <lineage>
        <taxon>Bacteria</taxon>
        <taxon>Pseudomonadati</taxon>
        <taxon>Pseudomonadota</taxon>
        <taxon>Alphaproteobacteria</taxon>
        <taxon>Rhodospirillales</taxon>
        <taxon>Rhodospirillaceae</taxon>
    </lineage>
</organism>
<accession>A0ABW5DTK9</accession>
<feature type="domain" description="IraD/Gp25-like" evidence="1">
    <location>
        <begin position="45"/>
        <end position="141"/>
    </location>
</feature>
<dbReference type="Pfam" id="PF04965">
    <property type="entry name" value="GPW_gp25"/>
    <property type="match status" value="1"/>
</dbReference>
<dbReference type="PANTHER" id="PTHR38595">
    <property type="entry name" value="CYTOPLASMIC PROTEIN-RELATED"/>
    <property type="match status" value="1"/>
</dbReference>
<comment type="caution">
    <text evidence="2">The sequence shown here is derived from an EMBL/GenBank/DDBJ whole genome shotgun (WGS) entry which is preliminary data.</text>
</comment>
<name>A0ABW5DTK9_9PROT</name>
<dbReference type="InterPro" id="IPR053176">
    <property type="entry name" value="T6SS_TssE1-like"/>
</dbReference>
<gene>
    <name evidence="2" type="primary">tssE</name>
    <name evidence="2" type="ORF">ACFSM5_15255</name>
</gene>
<dbReference type="InterPro" id="IPR007048">
    <property type="entry name" value="IraD/Gp25-like"/>
</dbReference>
<dbReference type="NCBIfam" id="TIGR03357">
    <property type="entry name" value="VI_zyme"/>
    <property type="match status" value="1"/>
</dbReference>
<dbReference type="InterPro" id="IPR017737">
    <property type="entry name" value="TssE1-like"/>
</dbReference>
<keyword evidence="3" id="KW-1185">Reference proteome</keyword>